<evidence type="ECO:0000313" key="3">
    <source>
        <dbReference type="EMBL" id="TLF50565.1"/>
    </source>
</evidence>
<organism evidence="3 4">
    <name type="scientific">Halomonas urmiana</name>
    <dbReference type="NCBI Taxonomy" id="490901"/>
    <lineage>
        <taxon>Bacteria</taxon>
        <taxon>Pseudomonadati</taxon>
        <taxon>Pseudomonadota</taxon>
        <taxon>Gammaproteobacteria</taxon>
        <taxon>Oceanospirillales</taxon>
        <taxon>Halomonadaceae</taxon>
        <taxon>Halomonas</taxon>
    </lineage>
</organism>
<comment type="caution">
    <text evidence="3">The sequence shown here is derived from an EMBL/GenBank/DDBJ whole genome shotgun (WGS) entry which is preliminary data.</text>
</comment>
<dbReference type="RefSeq" id="WP_138181213.1">
    <property type="nucleotide sequence ID" value="NZ_VBUI01000012.1"/>
</dbReference>
<dbReference type="PANTHER" id="PTHR43459">
    <property type="entry name" value="ENOYL-COA HYDRATASE"/>
    <property type="match status" value="1"/>
</dbReference>
<dbReference type="EMBL" id="VBUI01000012">
    <property type="protein sequence ID" value="TLF50565.1"/>
    <property type="molecule type" value="Genomic_DNA"/>
</dbReference>
<sequence>MSKEVTLEIHDRVARVTLARPEKLNALTTNGFLELSDTLARLAYDNDVAVVIVTGQGRAFSAGGDVAGMASGDEFTEPTLEGRAQTLRRAMECARLLHDMPKPTLAMLHGATAGAGLSIALACDLRIASTSTRLLTAFKDVAYSGDFGGSYFLTHLVGPAKAKELYFFSERLSAEQALDWGIVNRVTTDDELETVTLELAHRLAEGPEIALRYMKRNLNAAEVSSLAEVMELEAWHHTRCGMTDDHLEGARAFVEKRQPVFQGR</sequence>
<dbReference type="InterPro" id="IPR001753">
    <property type="entry name" value="Enoyl-CoA_hydra/iso"/>
</dbReference>
<dbReference type="Pfam" id="PF00378">
    <property type="entry name" value="ECH_1"/>
    <property type="match status" value="1"/>
</dbReference>
<comment type="similarity">
    <text evidence="1 2">Belongs to the enoyl-CoA hydratase/isomerase family.</text>
</comment>
<name>A0A5R8MH50_9GAMM</name>
<dbReference type="PANTHER" id="PTHR43459:SF1">
    <property type="entry name" value="EG:BACN32G11.4 PROTEIN"/>
    <property type="match status" value="1"/>
</dbReference>
<protein>
    <submittedName>
        <fullName evidence="3">Enoyl-CoA hydratase</fullName>
    </submittedName>
</protein>
<dbReference type="Gene3D" id="3.90.226.10">
    <property type="entry name" value="2-enoyl-CoA Hydratase, Chain A, domain 1"/>
    <property type="match status" value="1"/>
</dbReference>
<keyword evidence="4" id="KW-1185">Reference proteome</keyword>
<dbReference type="CDD" id="cd06558">
    <property type="entry name" value="crotonase-like"/>
    <property type="match status" value="1"/>
</dbReference>
<evidence type="ECO:0000256" key="1">
    <source>
        <dbReference type="ARBA" id="ARBA00005254"/>
    </source>
</evidence>
<dbReference type="AlphaFoldDB" id="A0A5R8MH50"/>
<dbReference type="Proteomes" id="UP000306973">
    <property type="component" value="Unassembled WGS sequence"/>
</dbReference>
<proteinExistence type="inferred from homology"/>
<dbReference type="InterPro" id="IPR029045">
    <property type="entry name" value="ClpP/crotonase-like_dom_sf"/>
</dbReference>
<gene>
    <name evidence="3" type="ORF">FEI13_09050</name>
</gene>
<dbReference type="InterPro" id="IPR014748">
    <property type="entry name" value="Enoyl-CoA_hydra_C"/>
</dbReference>
<accession>A0A5R8MH50</accession>
<dbReference type="PROSITE" id="PS00166">
    <property type="entry name" value="ENOYL_COA_HYDRATASE"/>
    <property type="match status" value="1"/>
</dbReference>
<reference evidence="3 4" key="1">
    <citation type="journal article" date="2007" name="Int. J. Syst. Evol. Microbiol.">
        <title>Halomonas saccharevitans sp. nov., Halomonas arcis sp. nov. and Halomonas subterranea sp. nov., halophilic bacteria isolated from hypersaline environments of China.</title>
        <authorList>
            <person name="Xu X.W."/>
            <person name="Wu Y.H."/>
            <person name="Zhou Z."/>
            <person name="Wang C.S."/>
            <person name="Zhou Y.G."/>
            <person name="Zhang H.B."/>
            <person name="Wang Y."/>
            <person name="Wu M."/>
        </authorList>
    </citation>
    <scope>NUCLEOTIDE SEQUENCE [LARGE SCALE GENOMIC DNA]</scope>
    <source>
        <strain evidence="3 4">TBZ3</strain>
    </source>
</reference>
<dbReference type="GO" id="GO:0003824">
    <property type="term" value="F:catalytic activity"/>
    <property type="evidence" value="ECO:0007669"/>
    <property type="project" value="InterPro"/>
</dbReference>
<dbReference type="SUPFAM" id="SSF52096">
    <property type="entry name" value="ClpP/crotonase"/>
    <property type="match status" value="1"/>
</dbReference>
<evidence type="ECO:0000313" key="4">
    <source>
        <dbReference type="Proteomes" id="UP000306973"/>
    </source>
</evidence>
<evidence type="ECO:0000256" key="2">
    <source>
        <dbReference type="RuleBase" id="RU003707"/>
    </source>
</evidence>
<dbReference type="OrthoDB" id="9775794at2"/>
<dbReference type="InterPro" id="IPR018376">
    <property type="entry name" value="Enoyl-CoA_hyd/isom_CS"/>
</dbReference>
<dbReference type="Gene3D" id="1.10.12.10">
    <property type="entry name" value="Lyase 2-enoyl-coa Hydratase, Chain A, domain 2"/>
    <property type="match status" value="1"/>
</dbReference>